<dbReference type="Proteomes" id="UP000250192">
    <property type="component" value="Unassembled WGS sequence"/>
</dbReference>
<feature type="transmembrane region" description="Helical" evidence="2">
    <location>
        <begin position="87"/>
        <end position="106"/>
    </location>
</feature>
<evidence type="ECO:0000313" key="4">
    <source>
        <dbReference type="EMBL" id="SPT56511.1"/>
    </source>
</evidence>
<feature type="chain" id="PRO_5015964993" evidence="3">
    <location>
        <begin position="28"/>
        <end position="206"/>
    </location>
</feature>
<accession>A0A2X0VS87</accession>
<evidence type="ECO:0000313" key="5">
    <source>
        <dbReference type="Proteomes" id="UP000250192"/>
    </source>
</evidence>
<dbReference type="OrthoDB" id="3260863at2"/>
<dbReference type="RefSeq" id="WP_111824493.1">
    <property type="nucleotide sequence ID" value="NZ_JASPEW010000002.1"/>
</dbReference>
<evidence type="ECO:0000256" key="2">
    <source>
        <dbReference type="SAM" id="Phobius"/>
    </source>
</evidence>
<dbReference type="AlphaFoldDB" id="A0A2X0VS87"/>
<protein>
    <submittedName>
        <fullName evidence="4">Uncharacterized protein</fullName>
    </submittedName>
</protein>
<keyword evidence="2" id="KW-0472">Membrane</keyword>
<keyword evidence="2" id="KW-0812">Transmembrane</keyword>
<keyword evidence="5" id="KW-1185">Reference proteome</keyword>
<sequence length="206" mass="21514">MTIRRPLTFAATLALAITGVALPYAGAWDTATPQASAVAVRSDSSPANVATTGHQVATTGHQVDTSTSVTAPTRRRFRSRITSHDPVSVVIALVVLILAFGGYYLFRYLSTQGSRRQQQTVNYNGPAGPQYGVTADIYGGPQYPQTGAPMNSPIQQANEYGMGGYGNYYGSGQAGYPPSGPNGPYAGPNGTYGPYAGPNSTYGGSY</sequence>
<proteinExistence type="predicted"/>
<dbReference type="EMBL" id="UAPR01000016">
    <property type="protein sequence ID" value="SPT56511.1"/>
    <property type="molecule type" value="Genomic_DNA"/>
</dbReference>
<evidence type="ECO:0000256" key="3">
    <source>
        <dbReference type="SAM" id="SignalP"/>
    </source>
</evidence>
<keyword evidence="3" id="KW-0732">Signal</keyword>
<evidence type="ECO:0000256" key="1">
    <source>
        <dbReference type="SAM" id="MobiDB-lite"/>
    </source>
</evidence>
<reference evidence="4 5" key="1">
    <citation type="submission" date="2018-06" db="EMBL/GenBank/DDBJ databases">
        <authorList>
            <consortium name="Pathogen Informatics"/>
            <person name="Doyle S."/>
        </authorList>
    </citation>
    <scope>NUCLEOTIDE SEQUENCE [LARGE SCALE GENOMIC DNA]</scope>
    <source>
        <strain evidence="4 5">NCTC9935</strain>
    </source>
</reference>
<feature type="region of interest" description="Disordered" evidence="1">
    <location>
        <begin position="176"/>
        <end position="206"/>
    </location>
</feature>
<feature type="signal peptide" evidence="3">
    <location>
        <begin position="1"/>
        <end position="27"/>
    </location>
</feature>
<keyword evidence="2" id="KW-1133">Transmembrane helix</keyword>
<organism evidence="4 5">
    <name type="scientific">Schaalia odontolytica</name>
    <dbReference type="NCBI Taxonomy" id="1660"/>
    <lineage>
        <taxon>Bacteria</taxon>
        <taxon>Bacillati</taxon>
        <taxon>Actinomycetota</taxon>
        <taxon>Actinomycetes</taxon>
        <taxon>Actinomycetales</taxon>
        <taxon>Actinomycetaceae</taxon>
        <taxon>Schaalia</taxon>
    </lineage>
</organism>
<gene>
    <name evidence="4" type="ORF">NCTC9935_02053</name>
</gene>
<name>A0A2X0VS87_9ACTO</name>